<accession>F0R3J5</accession>
<dbReference type="OrthoDB" id="9809782at2"/>
<dbReference type="Pfam" id="PF01757">
    <property type="entry name" value="Acyl_transf_3"/>
    <property type="match status" value="1"/>
</dbReference>
<gene>
    <name evidence="3" type="ordered locus">Bacsa_2071</name>
</gene>
<evidence type="ECO:0000313" key="4">
    <source>
        <dbReference type="Proteomes" id="UP000007486"/>
    </source>
</evidence>
<evidence type="ECO:0000313" key="3">
    <source>
        <dbReference type="EMBL" id="ADY36627.1"/>
    </source>
</evidence>
<organism evidence="3 4">
    <name type="scientific">Phocaeicola salanitronis (strain DSM 18170 / JCM 13657 / CCUG 60908 / BL78)</name>
    <name type="common">Bacteroides salanitronis</name>
    <dbReference type="NCBI Taxonomy" id="667015"/>
    <lineage>
        <taxon>Bacteria</taxon>
        <taxon>Pseudomonadati</taxon>
        <taxon>Bacteroidota</taxon>
        <taxon>Bacteroidia</taxon>
        <taxon>Bacteroidales</taxon>
        <taxon>Bacteroidaceae</taxon>
        <taxon>Phocaeicola</taxon>
    </lineage>
</organism>
<dbReference type="AlphaFoldDB" id="F0R3J5"/>
<feature type="transmembrane region" description="Helical" evidence="1">
    <location>
        <begin position="273"/>
        <end position="294"/>
    </location>
</feature>
<feature type="transmembrane region" description="Helical" evidence="1">
    <location>
        <begin position="34"/>
        <end position="54"/>
    </location>
</feature>
<dbReference type="InterPro" id="IPR002656">
    <property type="entry name" value="Acyl_transf_3_dom"/>
</dbReference>
<dbReference type="STRING" id="667015.Bacsa_2071"/>
<sequence length="315" mass="35473">MNKRVAEIDYLKCVFILLMIAFHLVFFSDKYPWVKQWVYTFHMPAFLILSGYLMRIEKRPDEFGRMMVWVLIPYLIMEAGYVVLSAVLPVREKVDGLSVGLLLDKLCLHPMGPYWYLHTFMLCGVAYYGVFHPRGKPGVVSRLIVLGVCYAILAECFRVVSLPNALYFLAGVAVRRGGVEFTSFFRPSFWAIVPLVWLSADAANLDRFTLGGAAIVYLIISLLLSVYPALPQKVKGGASYVGSHTLILLVFSPVFTMLSKALVPLLAFDPSGLVFLMVALGITVCGSFGLAWCLDRLHLSPYFWGKERMLQPFRT</sequence>
<feature type="transmembrane region" description="Helical" evidence="1">
    <location>
        <begin position="143"/>
        <end position="160"/>
    </location>
</feature>
<evidence type="ECO:0000256" key="1">
    <source>
        <dbReference type="SAM" id="Phobius"/>
    </source>
</evidence>
<dbReference type="EMBL" id="CP002530">
    <property type="protein sequence ID" value="ADY36627.1"/>
    <property type="molecule type" value="Genomic_DNA"/>
</dbReference>
<feature type="transmembrane region" description="Helical" evidence="1">
    <location>
        <begin position="9"/>
        <end position="28"/>
    </location>
</feature>
<dbReference type="InterPro" id="IPR052734">
    <property type="entry name" value="Nod_factor_acetyltransferase"/>
</dbReference>
<feature type="domain" description="Acyltransferase 3" evidence="2">
    <location>
        <begin position="6"/>
        <end position="291"/>
    </location>
</feature>
<dbReference type="KEGG" id="bsa:Bacsa_2071"/>
<keyword evidence="1" id="KW-1133">Transmembrane helix</keyword>
<feature type="transmembrane region" description="Helical" evidence="1">
    <location>
        <begin position="114"/>
        <end position="131"/>
    </location>
</feature>
<dbReference type="GO" id="GO:0016747">
    <property type="term" value="F:acyltransferase activity, transferring groups other than amino-acyl groups"/>
    <property type="evidence" value="ECO:0007669"/>
    <property type="project" value="InterPro"/>
</dbReference>
<name>F0R3J5_PHOSB</name>
<dbReference type="HOGENOM" id="CLU_846366_0_0_10"/>
<protein>
    <recommendedName>
        <fullName evidence="2">Acyltransferase 3 domain-containing protein</fullName>
    </recommendedName>
</protein>
<feature type="transmembrane region" description="Helical" evidence="1">
    <location>
        <begin position="208"/>
        <end position="230"/>
    </location>
</feature>
<dbReference type="Proteomes" id="UP000007486">
    <property type="component" value="Chromosome"/>
</dbReference>
<proteinExistence type="predicted"/>
<dbReference type="PANTHER" id="PTHR37312">
    <property type="entry name" value="MEMBRANE-BOUND ACYLTRANSFERASE YKRP-RELATED"/>
    <property type="match status" value="1"/>
</dbReference>
<keyword evidence="1" id="KW-0472">Membrane</keyword>
<keyword evidence="4" id="KW-1185">Reference proteome</keyword>
<feature type="transmembrane region" description="Helical" evidence="1">
    <location>
        <begin position="66"/>
        <end position="88"/>
    </location>
</feature>
<keyword evidence="1" id="KW-0812">Transmembrane</keyword>
<dbReference type="PANTHER" id="PTHR37312:SF1">
    <property type="entry name" value="MEMBRANE-BOUND ACYLTRANSFERASE YKRP-RELATED"/>
    <property type="match status" value="1"/>
</dbReference>
<feature type="transmembrane region" description="Helical" evidence="1">
    <location>
        <begin position="246"/>
        <end position="267"/>
    </location>
</feature>
<reference evidence="3 4" key="1">
    <citation type="journal article" date="2011" name="Stand. Genomic Sci.">
        <title>Complete genome sequence of Bacteroides salanitronis type strain (BL78).</title>
        <authorList>
            <person name="Gronow S."/>
            <person name="Held B."/>
            <person name="Lucas S."/>
            <person name="Lapidus A."/>
            <person name="Del Rio T.G."/>
            <person name="Nolan M."/>
            <person name="Tice H."/>
            <person name="Deshpande S."/>
            <person name="Cheng J.F."/>
            <person name="Pitluck S."/>
            <person name="Liolios K."/>
            <person name="Pagani I."/>
            <person name="Ivanova N."/>
            <person name="Mavromatis K."/>
            <person name="Pati A."/>
            <person name="Tapia R."/>
            <person name="Han C."/>
            <person name="Goodwin L."/>
            <person name="Chen A."/>
            <person name="Palaniappan K."/>
            <person name="Land M."/>
            <person name="Hauser L."/>
            <person name="Chang Y.J."/>
            <person name="Jeffries C.D."/>
            <person name="Brambilla E.M."/>
            <person name="Rohde M."/>
            <person name="Goker M."/>
            <person name="Detter J.C."/>
            <person name="Woyke T."/>
            <person name="Bristow J."/>
            <person name="Markowitz V."/>
            <person name="Hugenholtz P."/>
            <person name="Kyrpides N.C."/>
            <person name="Klenk H.P."/>
            <person name="Eisen J.A."/>
        </authorList>
    </citation>
    <scope>NUCLEOTIDE SEQUENCE [LARGE SCALE GENOMIC DNA]</scope>
    <source>
        <strain evidence="3 4">DSM 18170</strain>
    </source>
</reference>
<dbReference type="RefSeq" id="WP_013618056.1">
    <property type="nucleotide sequence ID" value="NC_015164.1"/>
</dbReference>
<dbReference type="eggNOG" id="ENOG5033QXP">
    <property type="taxonomic scope" value="Bacteria"/>
</dbReference>
<evidence type="ECO:0000259" key="2">
    <source>
        <dbReference type="Pfam" id="PF01757"/>
    </source>
</evidence>